<dbReference type="AlphaFoldDB" id="A0A9W9QTQ8"/>
<organism evidence="1 2">
    <name type="scientific">Penicillium brevicompactum</name>
    <dbReference type="NCBI Taxonomy" id="5074"/>
    <lineage>
        <taxon>Eukaryota</taxon>
        <taxon>Fungi</taxon>
        <taxon>Dikarya</taxon>
        <taxon>Ascomycota</taxon>
        <taxon>Pezizomycotina</taxon>
        <taxon>Eurotiomycetes</taxon>
        <taxon>Eurotiomycetidae</taxon>
        <taxon>Eurotiales</taxon>
        <taxon>Aspergillaceae</taxon>
        <taxon>Penicillium</taxon>
    </lineage>
</organism>
<name>A0A9W9QTQ8_PENBR</name>
<reference evidence="1" key="1">
    <citation type="submission" date="2022-12" db="EMBL/GenBank/DDBJ databases">
        <authorList>
            <person name="Petersen C."/>
        </authorList>
    </citation>
    <scope>NUCLEOTIDE SEQUENCE</scope>
    <source>
        <strain evidence="1">IBT 35675</strain>
    </source>
</reference>
<proteinExistence type="predicted"/>
<accession>A0A9W9QTQ8</accession>
<gene>
    <name evidence="1" type="ORF">N7541_011603</name>
</gene>
<sequence>MAADYTAVPISIWDGTAANTDIFARANYIFDAPLSFEKLHAAWIEVLRARPITQARVRRSKTAPSGLEYHVYTPEGLERYLERQSTAPDHLKDFFCLDQSKRSFTEYSPALNRSAEGSRGIFVADAPHPEDDKRCTYYNAVGSFDELLNSDRPVLTTQVTRFNDATIISYTFNHLMGDIFAIKDTFNGLSDALYGKPIAPWKQLGEDPFADYGPGGKLAVRFLTRMLWDVKYARPESTMSPKYVFLPDTEINRLMQEARHDLIAVEEKRKKEGKPLQTPLKIGRSNVIYAWVLKHSHEHLGPEEISTPVTIANARGRPPTGMSPNPEEILPHNWWNGSYLASLPSLKVREIREMSLGELALLVREGTDAGSSPESAQRIISFGLHNGAWKKPTGKLAFWSPPNHRWSGLTDWRAAGYGKVDLSPARLEGTGPVKLCTIHTSMIMNGTHRDRWACMGDAGGGTWVKGTATESEWRLPTGFGKYPHYQLPTKKATSIDEYRVPEEPLKIKSKL</sequence>
<keyword evidence="2" id="KW-1185">Reference proteome</keyword>
<comment type="caution">
    <text evidence="1">The sequence shown here is derived from an EMBL/GenBank/DDBJ whole genome shotgun (WGS) entry which is preliminary data.</text>
</comment>
<evidence type="ECO:0000313" key="1">
    <source>
        <dbReference type="EMBL" id="KAJ5342479.1"/>
    </source>
</evidence>
<dbReference type="Gene3D" id="3.30.559.10">
    <property type="entry name" value="Chloramphenicol acetyltransferase-like domain"/>
    <property type="match status" value="2"/>
</dbReference>
<reference evidence="1" key="2">
    <citation type="journal article" date="2023" name="IMA Fungus">
        <title>Comparative genomic study of the Penicillium genus elucidates a diverse pangenome and 15 lateral gene transfer events.</title>
        <authorList>
            <person name="Petersen C."/>
            <person name="Sorensen T."/>
            <person name="Nielsen M.R."/>
            <person name="Sondergaard T.E."/>
            <person name="Sorensen J.L."/>
            <person name="Fitzpatrick D.A."/>
            <person name="Frisvad J.C."/>
            <person name="Nielsen K.L."/>
        </authorList>
    </citation>
    <scope>NUCLEOTIDE SEQUENCE</scope>
    <source>
        <strain evidence="1">IBT 35675</strain>
    </source>
</reference>
<dbReference type="EMBL" id="JAPZBR010000008">
    <property type="protein sequence ID" value="KAJ5342479.1"/>
    <property type="molecule type" value="Genomic_DNA"/>
</dbReference>
<dbReference type="InterPro" id="IPR023213">
    <property type="entry name" value="CAT-like_dom_sf"/>
</dbReference>
<dbReference type="Proteomes" id="UP001148299">
    <property type="component" value="Unassembled WGS sequence"/>
</dbReference>
<protein>
    <submittedName>
        <fullName evidence="1">Uncharacterized protein</fullName>
    </submittedName>
</protein>
<evidence type="ECO:0000313" key="2">
    <source>
        <dbReference type="Proteomes" id="UP001148299"/>
    </source>
</evidence>